<protein>
    <submittedName>
        <fullName evidence="2">F-box domain-containing protein</fullName>
    </submittedName>
</protein>
<organism evidence="1 2">
    <name type="scientific">Meloidogyne incognita</name>
    <name type="common">Southern root-knot nematode worm</name>
    <name type="synonym">Oxyuris incognita</name>
    <dbReference type="NCBI Taxonomy" id="6306"/>
    <lineage>
        <taxon>Eukaryota</taxon>
        <taxon>Metazoa</taxon>
        <taxon>Ecdysozoa</taxon>
        <taxon>Nematoda</taxon>
        <taxon>Chromadorea</taxon>
        <taxon>Rhabditida</taxon>
        <taxon>Tylenchina</taxon>
        <taxon>Tylenchomorpha</taxon>
        <taxon>Tylenchoidea</taxon>
        <taxon>Meloidogynidae</taxon>
        <taxon>Meloidogyninae</taxon>
        <taxon>Meloidogyne</taxon>
        <taxon>Meloidogyne incognita group</taxon>
    </lineage>
</organism>
<accession>A0A914MSF3</accession>
<name>A0A914MSF3_MELIC</name>
<evidence type="ECO:0000313" key="1">
    <source>
        <dbReference type="Proteomes" id="UP000887563"/>
    </source>
</evidence>
<sequence>MFSLQTEVQLDVLKYLNFNQLFSVKQTNSYFCSLINKYEGELARMEFFRLEILDENEEIDFKYKLIEPKSVVFEFTLNDQLMKKWQTAIDESIPLFLSESDIKPLVCIETSVVDNNYVLKLPKIPKNIEEMIITRCWLGQLFNFAFTYCNFNTIVFNREMINILIYNDKTIQPKFHIKIPNLSPTKETFENMLDLIYYQLASSRILIINFTYCEYNIEQYTDILFNILINEGNKFPQIRLRCFKLTRLYDLIIEYITTTRDCSKMITYIDLSFIAFPNFKINERAENIKVWESNVFNEKFTRFEIANIYDPRVRFAFNIQVDKRWKSSRVHTIYYIFKQQ</sequence>
<dbReference type="AlphaFoldDB" id="A0A914MSF3"/>
<dbReference type="WBParaSite" id="Minc3s02553g30611">
    <property type="protein sequence ID" value="Minc3s02553g30611"/>
    <property type="gene ID" value="Minc3s02553g30611"/>
</dbReference>
<dbReference type="Proteomes" id="UP000887563">
    <property type="component" value="Unplaced"/>
</dbReference>
<evidence type="ECO:0000313" key="2">
    <source>
        <dbReference type="WBParaSite" id="Minc3s02553g30611"/>
    </source>
</evidence>
<keyword evidence="1" id="KW-1185">Reference proteome</keyword>
<reference evidence="2" key="1">
    <citation type="submission" date="2022-11" db="UniProtKB">
        <authorList>
            <consortium name="WormBaseParasite"/>
        </authorList>
    </citation>
    <scope>IDENTIFICATION</scope>
</reference>
<proteinExistence type="predicted"/>